<dbReference type="InterPro" id="IPR013760">
    <property type="entry name" value="Topo_IIA-like_dom_sf"/>
</dbReference>
<dbReference type="GO" id="GO:0005524">
    <property type="term" value="F:ATP binding"/>
    <property type="evidence" value="ECO:0007669"/>
    <property type="project" value="InterPro"/>
</dbReference>
<name>A0A922LCP6_DERFA</name>
<dbReference type="InterPro" id="IPR013759">
    <property type="entry name" value="Topo_IIA_B_C"/>
</dbReference>
<proteinExistence type="predicted"/>
<organism evidence="1 2">
    <name type="scientific">Dermatophagoides farinae</name>
    <name type="common">American house dust mite</name>
    <dbReference type="NCBI Taxonomy" id="6954"/>
    <lineage>
        <taxon>Eukaryota</taxon>
        <taxon>Metazoa</taxon>
        <taxon>Ecdysozoa</taxon>
        <taxon>Arthropoda</taxon>
        <taxon>Chelicerata</taxon>
        <taxon>Arachnida</taxon>
        <taxon>Acari</taxon>
        <taxon>Acariformes</taxon>
        <taxon>Sarcoptiformes</taxon>
        <taxon>Astigmata</taxon>
        <taxon>Psoroptidia</taxon>
        <taxon>Analgoidea</taxon>
        <taxon>Pyroglyphidae</taxon>
        <taxon>Dermatophagoidinae</taxon>
        <taxon>Dermatophagoides</taxon>
    </lineage>
</organism>
<dbReference type="GO" id="GO:0003918">
    <property type="term" value="F:DNA topoisomerase type II (double strand cut, ATP-hydrolyzing) activity"/>
    <property type="evidence" value="ECO:0007669"/>
    <property type="project" value="InterPro"/>
</dbReference>
<accession>A0A922LCP6</accession>
<dbReference type="Proteomes" id="UP000790347">
    <property type="component" value="Unassembled WGS sequence"/>
</dbReference>
<gene>
    <name evidence="1" type="primary">TOP2B_1</name>
    <name evidence="1" type="ORF">DERF_000871</name>
</gene>
<dbReference type="PROSITE" id="PS00177">
    <property type="entry name" value="TOPOISOMERASE_II"/>
    <property type="match status" value="1"/>
</dbReference>
<dbReference type="AlphaFoldDB" id="A0A922LCP6"/>
<evidence type="ECO:0000313" key="1">
    <source>
        <dbReference type="EMBL" id="KAH9526810.1"/>
    </source>
</evidence>
<comment type="caution">
    <text evidence="1">The sequence shown here is derived from an EMBL/GenBank/DDBJ whole genome shotgun (WGS) entry which is preliminary data.</text>
</comment>
<dbReference type="GO" id="GO:0006265">
    <property type="term" value="P:DNA topological change"/>
    <property type="evidence" value="ECO:0007669"/>
    <property type="project" value="InterPro"/>
</dbReference>
<dbReference type="SUPFAM" id="SSF56719">
    <property type="entry name" value="Type II DNA topoisomerase"/>
    <property type="match status" value="1"/>
</dbReference>
<evidence type="ECO:0000313" key="2">
    <source>
        <dbReference type="Proteomes" id="UP000790347"/>
    </source>
</evidence>
<dbReference type="InterPro" id="IPR018522">
    <property type="entry name" value="TopoIIA_CS"/>
</dbReference>
<protein>
    <submittedName>
        <fullName evidence="1">DNA topoisomerase 2-beta, variant 2</fullName>
    </submittedName>
</protein>
<reference evidence="1" key="2">
    <citation type="journal article" date="2022" name="Res Sq">
        <title>Comparative Genomics Reveals Insights into the Divergent Evolution of Astigmatic Mites and Household Pest Adaptations.</title>
        <authorList>
            <person name="Xiong Q."/>
            <person name="Wan A.T.-Y."/>
            <person name="Liu X.-Y."/>
            <person name="Fung C.S.-H."/>
            <person name="Xiao X."/>
            <person name="Malainual N."/>
            <person name="Hou J."/>
            <person name="Wang L."/>
            <person name="Wang M."/>
            <person name="Yang K."/>
            <person name="Cui Y."/>
            <person name="Leung E."/>
            <person name="Nong W."/>
            <person name="Shin S.-K."/>
            <person name="Au S."/>
            <person name="Jeong K.Y."/>
            <person name="Chew F.T."/>
            <person name="Hui J."/>
            <person name="Leung T.F."/>
            <person name="Tungtrongchitr A."/>
            <person name="Zhong N."/>
            <person name="Liu Z."/>
            <person name="Tsui S."/>
        </authorList>
    </citation>
    <scope>NUCLEOTIDE SEQUENCE</scope>
    <source>
        <strain evidence="1">Derf</strain>
        <tissue evidence="1">Whole organism</tissue>
    </source>
</reference>
<dbReference type="Gene3D" id="3.40.50.670">
    <property type="match status" value="1"/>
</dbReference>
<sequence length="60" mass="6729">MIVTEGDSAKTFVNWGLDVVGRHRYGTFPLSAFLIRIVGILSNTAARFFCYNNNGFTLKK</sequence>
<keyword evidence="2" id="KW-1185">Reference proteome</keyword>
<dbReference type="GO" id="GO:0003677">
    <property type="term" value="F:DNA binding"/>
    <property type="evidence" value="ECO:0007669"/>
    <property type="project" value="InterPro"/>
</dbReference>
<reference evidence="1" key="1">
    <citation type="submission" date="2013-05" db="EMBL/GenBank/DDBJ databases">
        <authorList>
            <person name="Yim A.K.Y."/>
            <person name="Chan T.F."/>
            <person name="Ji K.M."/>
            <person name="Liu X.Y."/>
            <person name="Zhou J.W."/>
            <person name="Li R.Q."/>
            <person name="Yang K.Y."/>
            <person name="Li J."/>
            <person name="Li M."/>
            <person name="Law P.T.W."/>
            <person name="Wu Y.L."/>
            <person name="Cai Z.L."/>
            <person name="Qin H."/>
            <person name="Bao Y."/>
            <person name="Leung R.K.K."/>
            <person name="Ng P.K.S."/>
            <person name="Zou J."/>
            <person name="Zhong X.J."/>
            <person name="Ran P.X."/>
            <person name="Zhong N.S."/>
            <person name="Liu Z.G."/>
            <person name="Tsui S.K.W."/>
        </authorList>
    </citation>
    <scope>NUCLEOTIDE SEQUENCE</scope>
    <source>
        <strain evidence="1">Derf</strain>
        <tissue evidence="1">Whole organism</tissue>
    </source>
</reference>
<dbReference type="EMBL" id="ASGP02000001">
    <property type="protein sequence ID" value="KAH9526810.1"/>
    <property type="molecule type" value="Genomic_DNA"/>
</dbReference>